<dbReference type="InterPro" id="IPR029062">
    <property type="entry name" value="Class_I_gatase-like"/>
</dbReference>
<organism evidence="5 6">
    <name type="scientific">Corynebacterium poyangense</name>
    <dbReference type="NCBI Taxonomy" id="2684405"/>
    <lineage>
        <taxon>Bacteria</taxon>
        <taxon>Bacillati</taxon>
        <taxon>Actinomycetota</taxon>
        <taxon>Actinomycetes</taxon>
        <taxon>Mycobacteriales</taxon>
        <taxon>Corynebacteriaceae</taxon>
        <taxon>Corynebacterium</taxon>
    </lineage>
</organism>
<dbReference type="GO" id="GO:0004180">
    <property type="term" value="F:carboxypeptidase activity"/>
    <property type="evidence" value="ECO:0007669"/>
    <property type="project" value="UniProtKB-KW"/>
</dbReference>
<feature type="domain" description="LD-carboxypeptidase C-terminal" evidence="4">
    <location>
        <begin position="205"/>
        <end position="335"/>
    </location>
</feature>
<evidence type="ECO:0000313" key="6">
    <source>
        <dbReference type="Proteomes" id="UP000516320"/>
    </source>
</evidence>
<evidence type="ECO:0000259" key="4">
    <source>
        <dbReference type="Pfam" id="PF17676"/>
    </source>
</evidence>
<evidence type="ECO:0000256" key="2">
    <source>
        <dbReference type="ARBA" id="ARBA00022801"/>
    </source>
</evidence>
<dbReference type="Gene3D" id="3.40.50.10740">
    <property type="entry name" value="Class I glutamine amidotransferase-like"/>
    <property type="match status" value="1"/>
</dbReference>
<accession>A0A7H0SLG1</accession>
<reference evidence="5 6" key="1">
    <citation type="submission" date="2019-12" db="EMBL/GenBank/DDBJ databases">
        <title>Corynebacterium sp. nov., isolated from feces of the Anser Albifrons in China.</title>
        <authorList>
            <person name="Liu Q."/>
        </authorList>
    </citation>
    <scope>NUCLEOTIDE SEQUENCE [LARGE SCALE GENOMIC DNA]</scope>
    <source>
        <strain evidence="5 6">4H37-19</strain>
    </source>
</reference>
<dbReference type="SUPFAM" id="SSF52317">
    <property type="entry name" value="Class I glutamine amidotransferase-like"/>
    <property type="match status" value="1"/>
</dbReference>
<gene>
    <name evidence="5" type="ORF">GP475_01120</name>
</gene>
<keyword evidence="5" id="KW-0121">Carboxypeptidase</keyword>
<dbReference type="InterPro" id="IPR003507">
    <property type="entry name" value="S66_fam"/>
</dbReference>
<sequence length="353" mass="38973">MSHSPSIPPRIHPGQKIAVLSPSMAGPAYGEAIHDQAMKRLAQLSGHEVVEFPTTRKLGATSQERAADLNAAFADPSIGVIMATVGGNDQITVLPYLDTQAIRAHPTAFVGYSDNTHLHNWLWRQGIASFYGGSTQVQLGPGPKVDEIHRLSLLSIFRGEEVELFNPGESEDHGLEWSDPRALTEYGQRVPVDSWQWFGPQRKIQGPTWGGCVQVLWQVLVAGHTLPDEAYDGGILLLEFSDNPVEPLDFANFLRALGERGLLRRFAGVVLARIPASSLGWEPPVEVRHHYRDTLVDLLSLALERYAPEAVFCSGIPFGHTRPQWIIPYGGSLTLDGETRRVFAHYGSIEERH</sequence>
<dbReference type="InterPro" id="IPR027461">
    <property type="entry name" value="Carboxypeptidase_A_C_sf"/>
</dbReference>
<dbReference type="Gene3D" id="3.50.30.60">
    <property type="entry name" value="LD-carboxypeptidase A C-terminal domain-like"/>
    <property type="match status" value="1"/>
</dbReference>
<keyword evidence="6" id="KW-1185">Reference proteome</keyword>
<comment type="similarity">
    <text evidence="1">Belongs to the peptidase S66 family.</text>
</comment>
<dbReference type="Proteomes" id="UP000516320">
    <property type="component" value="Chromosome"/>
</dbReference>
<evidence type="ECO:0000256" key="1">
    <source>
        <dbReference type="ARBA" id="ARBA00010233"/>
    </source>
</evidence>
<dbReference type="InterPro" id="IPR040921">
    <property type="entry name" value="Peptidase_S66C"/>
</dbReference>
<protein>
    <submittedName>
        <fullName evidence="5">LD-carboxypeptidase</fullName>
    </submittedName>
</protein>
<dbReference type="KEGG" id="cpoy:GP475_01120"/>
<dbReference type="InterPro" id="IPR040449">
    <property type="entry name" value="Peptidase_S66_N"/>
</dbReference>
<dbReference type="PANTHER" id="PTHR30237:SF4">
    <property type="entry name" value="LD-CARBOXYPEPTIDASE C-TERMINAL DOMAIN-CONTAINING PROTEIN"/>
    <property type="match status" value="1"/>
</dbReference>
<name>A0A7H0SLG1_9CORY</name>
<evidence type="ECO:0000313" key="5">
    <source>
        <dbReference type="EMBL" id="QNQ89386.1"/>
    </source>
</evidence>
<feature type="domain" description="LD-carboxypeptidase N-terminal" evidence="3">
    <location>
        <begin position="17"/>
        <end position="132"/>
    </location>
</feature>
<evidence type="ECO:0000259" key="3">
    <source>
        <dbReference type="Pfam" id="PF02016"/>
    </source>
</evidence>
<dbReference type="Pfam" id="PF17676">
    <property type="entry name" value="Peptidase_S66C"/>
    <property type="match status" value="1"/>
</dbReference>
<dbReference type="InterPro" id="IPR027478">
    <property type="entry name" value="LdcA_N"/>
</dbReference>
<proteinExistence type="inferred from homology"/>
<dbReference type="AlphaFoldDB" id="A0A7H0SLG1"/>
<keyword evidence="5" id="KW-0645">Protease</keyword>
<dbReference type="PANTHER" id="PTHR30237">
    <property type="entry name" value="MURAMOYLTETRAPEPTIDE CARBOXYPEPTIDASE"/>
    <property type="match status" value="1"/>
</dbReference>
<dbReference type="RefSeq" id="WP_187974842.1">
    <property type="nucleotide sequence ID" value="NZ_CP046884.1"/>
</dbReference>
<dbReference type="SUPFAM" id="SSF141986">
    <property type="entry name" value="LD-carboxypeptidase A C-terminal domain-like"/>
    <property type="match status" value="1"/>
</dbReference>
<dbReference type="CDD" id="cd07062">
    <property type="entry name" value="Peptidase_S66_mccF_like"/>
    <property type="match status" value="1"/>
</dbReference>
<dbReference type="Pfam" id="PF02016">
    <property type="entry name" value="Peptidase_S66"/>
    <property type="match status" value="1"/>
</dbReference>
<keyword evidence="2" id="KW-0378">Hydrolase</keyword>
<dbReference type="EMBL" id="CP046884">
    <property type="protein sequence ID" value="QNQ89386.1"/>
    <property type="molecule type" value="Genomic_DNA"/>
</dbReference>